<dbReference type="InterPro" id="IPR036388">
    <property type="entry name" value="WH-like_DNA-bd_sf"/>
</dbReference>
<evidence type="ECO:0000259" key="7">
    <source>
        <dbReference type="Pfam" id="PF08281"/>
    </source>
</evidence>
<dbReference type="Gene3D" id="1.10.1740.10">
    <property type="match status" value="1"/>
</dbReference>
<reference evidence="8 9" key="1">
    <citation type="submission" date="2019-12" db="EMBL/GenBank/DDBJ databases">
        <title>Hymenobacter sp. HMF4947 Genome sequencing and assembly.</title>
        <authorList>
            <person name="Kang H."/>
            <person name="Cha I."/>
            <person name="Kim H."/>
            <person name="Joh K."/>
        </authorList>
    </citation>
    <scope>NUCLEOTIDE SEQUENCE [LARGE SCALE GENOMIC DNA]</scope>
    <source>
        <strain evidence="8 9">HMF4947</strain>
    </source>
</reference>
<evidence type="ECO:0000256" key="3">
    <source>
        <dbReference type="ARBA" id="ARBA00023082"/>
    </source>
</evidence>
<dbReference type="InterPro" id="IPR013249">
    <property type="entry name" value="RNA_pol_sigma70_r4_t2"/>
</dbReference>
<gene>
    <name evidence="8" type="ORF">GO988_13635</name>
</gene>
<accession>A0A7K1TGD7</accession>
<dbReference type="Pfam" id="PF08281">
    <property type="entry name" value="Sigma70_r4_2"/>
    <property type="match status" value="1"/>
</dbReference>
<dbReference type="PANTHER" id="PTHR43133:SF8">
    <property type="entry name" value="RNA POLYMERASE SIGMA FACTOR HI_1459-RELATED"/>
    <property type="match status" value="1"/>
</dbReference>
<dbReference type="EMBL" id="WQKZ01000003">
    <property type="protein sequence ID" value="MVN77372.1"/>
    <property type="molecule type" value="Genomic_DNA"/>
</dbReference>
<sequence length="204" mass="22700">MTTPPVLPTNPASPGPFATPRMSLATATTFSDEALMTQVQAGDLDQLTGLFERYQGPLFGFLARLANGDRDLAQDLTQNVFMRVLRYRASYQPGQPFRAWVYQMARHVWADHYQRQRPTADLEEVEKTASHGRAAQAQRAATDQQQALQEALALLPAAQREVLVLHRFQGFDYAEIGEQLGCSAGAARVKAHRALDALRKIYLS</sequence>
<dbReference type="InterPro" id="IPR013325">
    <property type="entry name" value="RNA_pol_sigma_r2"/>
</dbReference>
<evidence type="ECO:0000313" key="9">
    <source>
        <dbReference type="Proteomes" id="UP000441336"/>
    </source>
</evidence>
<comment type="caution">
    <text evidence="8">The sequence shown here is derived from an EMBL/GenBank/DDBJ whole genome shotgun (WGS) entry which is preliminary data.</text>
</comment>
<evidence type="ECO:0000256" key="5">
    <source>
        <dbReference type="ARBA" id="ARBA00023163"/>
    </source>
</evidence>
<dbReference type="PANTHER" id="PTHR43133">
    <property type="entry name" value="RNA POLYMERASE ECF-TYPE SIGMA FACTO"/>
    <property type="match status" value="1"/>
</dbReference>
<keyword evidence="5" id="KW-0804">Transcription</keyword>
<evidence type="ECO:0000256" key="2">
    <source>
        <dbReference type="ARBA" id="ARBA00023015"/>
    </source>
</evidence>
<dbReference type="Proteomes" id="UP000441336">
    <property type="component" value="Unassembled WGS sequence"/>
</dbReference>
<dbReference type="InterPro" id="IPR007627">
    <property type="entry name" value="RNA_pol_sigma70_r2"/>
</dbReference>
<keyword evidence="9" id="KW-1185">Reference proteome</keyword>
<evidence type="ECO:0000256" key="4">
    <source>
        <dbReference type="ARBA" id="ARBA00023125"/>
    </source>
</evidence>
<evidence type="ECO:0000256" key="1">
    <source>
        <dbReference type="ARBA" id="ARBA00010641"/>
    </source>
</evidence>
<dbReference type="GO" id="GO:0016987">
    <property type="term" value="F:sigma factor activity"/>
    <property type="evidence" value="ECO:0007669"/>
    <property type="project" value="UniProtKB-KW"/>
</dbReference>
<organism evidence="8 9">
    <name type="scientific">Hymenobacter ginkgonis</name>
    <dbReference type="NCBI Taxonomy" id="2682976"/>
    <lineage>
        <taxon>Bacteria</taxon>
        <taxon>Pseudomonadati</taxon>
        <taxon>Bacteroidota</taxon>
        <taxon>Cytophagia</taxon>
        <taxon>Cytophagales</taxon>
        <taxon>Hymenobacteraceae</taxon>
        <taxon>Hymenobacter</taxon>
    </lineage>
</organism>
<dbReference type="GO" id="GO:0006352">
    <property type="term" value="P:DNA-templated transcription initiation"/>
    <property type="evidence" value="ECO:0007669"/>
    <property type="project" value="InterPro"/>
</dbReference>
<dbReference type="InterPro" id="IPR014284">
    <property type="entry name" value="RNA_pol_sigma-70_dom"/>
</dbReference>
<dbReference type="GO" id="GO:0003677">
    <property type="term" value="F:DNA binding"/>
    <property type="evidence" value="ECO:0007669"/>
    <property type="project" value="UniProtKB-KW"/>
</dbReference>
<keyword evidence="2" id="KW-0805">Transcription regulation</keyword>
<name>A0A7K1TGD7_9BACT</name>
<dbReference type="InterPro" id="IPR039425">
    <property type="entry name" value="RNA_pol_sigma-70-like"/>
</dbReference>
<feature type="domain" description="RNA polymerase sigma factor 70 region 4 type 2" evidence="7">
    <location>
        <begin position="146"/>
        <end position="198"/>
    </location>
</feature>
<dbReference type="InterPro" id="IPR013324">
    <property type="entry name" value="RNA_pol_sigma_r3/r4-like"/>
</dbReference>
<dbReference type="SUPFAM" id="SSF88946">
    <property type="entry name" value="Sigma2 domain of RNA polymerase sigma factors"/>
    <property type="match status" value="1"/>
</dbReference>
<dbReference type="CDD" id="cd06171">
    <property type="entry name" value="Sigma70_r4"/>
    <property type="match status" value="1"/>
</dbReference>
<comment type="similarity">
    <text evidence="1">Belongs to the sigma-70 factor family. ECF subfamily.</text>
</comment>
<keyword evidence="3" id="KW-0731">Sigma factor</keyword>
<evidence type="ECO:0000259" key="6">
    <source>
        <dbReference type="Pfam" id="PF04542"/>
    </source>
</evidence>
<dbReference type="AlphaFoldDB" id="A0A7K1TGD7"/>
<proteinExistence type="inferred from homology"/>
<dbReference type="NCBIfam" id="TIGR02937">
    <property type="entry name" value="sigma70-ECF"/>
    <property type="match status" value="1"/>
</dbReference>
<dbReference type="Pfam" id="PF04542">
    <property type="entry name" value="Sigma70_r2"/>
    <property type="match status" value="1"/>
</dbReference>
<feature type="domain" description="RNA polymerase sigma-70 region 2" evidence="6">
    <location>
        <begin position="50"/>
        <end position="117"/>
    </location>
</feature>
<dbReference type="Gene3D" id="1.10.10.10">
    <property type="entry name" value="Winged helix-like DNA-binding domain superfamily/Winged helix DNA-binding domain"/>
    <property type="match status" value="1"/>
</dbReference>
<dbReference type="SUPFAM" id="SSF88659">
    <property type="entry name" value="Sigma3 and sigma4 domains of RNA polymerase sigma factors"/>
    <property type="match status" value="1"/>
</dbReference>
<keyword evidence="4" id="KW-0238">DNA-binding</keyword>
<protein>
    <submittedName>
        <fullName evidence="8">Sigma-70 family RNA polymerase sigma factor</fullName>
    </submittedName>
</protein>
<evidence type="ECO:0000313" key="8">
    <source>
        <dbReference type="EMBL" id="MVN77372.1"/>
    </source>
</evidence>